<reference evidence="1" key="1">
    <citation type="submission" date="2021-02" db="EMBL/GenBank/DDBJ databases">
        <authorList>
            <person name="Palmer J.M."/>
        </authorList>
    </citation>
    <scope>NUCLEOTIDE SEQUENCE</scope>
    <source>
        <strain evidence="1">SCRP734</strain>
    </source>
</reference>
<dbReference type="EMBL" id="JAGDFM010000922">
    <property type="protein sequence ID" value="KAG7375795.1"/>
    <property type="molecule type" value="Genomic_DNA"/>
</dbReference>
<dbReference type="Proteomes" id="UP000694044">
    <property type="component" value="Unassembled WGS sequence"/>
</dbReference>
<protein>
    <submittedName>
        <fullName evidence="1">Uncharacterized protein</fullName>
    </submittedName>
</protein>
<comment type="caution">
    <text evidence="1">The sequence shown here is derived from an EMBL/GenBank/DDBJ whole genome shotgun (WGS) entry which is preliminary data.</text>
</comment>
<name>A0A8T1V422_9STRA</name>
<accession>A0A8T1V422</accession>
<keyword evidence="2" id="KW-1185">Reference proteome</keyword>
<evidence type="ECO:0000313" key="1">
    <source>
        <dbReference type="EMBL" id="KAG7375795.1"/>
    </source>
</evidence>
<proteinExistence type="predicted"/>
<dbReference type="AlphaFoldDB" id="A0A8T1V422"/>
<organism evidence="1 2">
    <name type="scientific">Phytophthora pseudosyringae</name>
    <dbReference type="NCBI Taxonomy" id="221518"/>
    <lineage>
        <taxon>Eukaryota</taxon>
        <taxon>Sar</taxon>
        <taxon>Stramenopiles</taxon>
        <taxon>Oomycota</taxon>
        <taxon>Peronosporomycetes</taxon>
        <taxon>Peronosporales</taxon>
        <taxon>Peronosporaceae</taxon>
        <taxon>Phytophthora</taxon>
    </lineage>
</organism>
<dbReference type="OrthoDB" id="10513987at2759"/>
<evidence type="ECO:0000313" key="2">
    <source>
        <dbReference type="Proteomes" id="UP000694044"/>
    </source>
</evidence>
<gene>
    <name evidence="1" type="ORF">PHYPSEUDO_015245</name>
</gene>
<sequence length="127" mass="14097">MSFLKLALVTTRSRSWSQIQACELLRPPVAATLAASVSGFAVADNSVQVKNVVANAPSVRANEDRNLKSSKKTIFNVSVDEERAIPVSVSKLKDVFKKLPTKIGDKYLKWIETYWAKHPKLRAEANL</sequence>